<evidence type="ECO:0000313" key="6">
    <source>
        <dbReference type="EMBL" id="MFC5524509.1"/>
    </source>
</evidence>
<protein>
    <submittedName>
        <fullName evidence="6">MAPEG family protein</fullName>
    </submittedName>
</protein>
<comment type="caution">
    <text evidence="6">The sequence shown here is derived from an EMBL/GenBank/DDBJ whole genome shotgun (WGS) entry which is preliminary data.</text>
</comment>
<keyword evidence="2 5" id="KW-0812">Transmembrane</keyword>
<feature type="transmembrane region" description="Helical" evidence="5">
    <location>
        <begin position="57"/>
        <end position="77"/>
    </location>
</feature>
<dbReference type="PANTHER" id="PTHR35371">
    <property type="entry name" value="INNER MEMBRANE PROTEIN"/>
    <property type="match status" value="1"/>
</dbReference>
<dbReference type="InterPro" id="IPR001129">
    <property type="entry name" value="Membr-assoc_MAPEG"/>
</dbReference>
<dbReference type="Gene3D" id="1.20.120.550">
    <property type="entry name" value="Membrane associated eicosanoid/glutathione metabolism-like domain"/>
    <property type="match status" value="1"/>
</dbReference>
<dbReference type="SUPFAM" id="SSF161084">
    <property type="entry name" value="MAPEG domain-like"/>
    <property type="match status" value="1"/>
</dbReference>
<dbReference type="EMBL" id="JBHSNF010000001">
    <property type="protein sequence ID" value="MFC5524509.1"/>
    <property type="molecule type" value="Genomic_DNA"/>
</dbReference>
<evidence type="ECO:0000256" key="1">
    <source>
        <dbReference type="ARBA" id="ARBA00004370"/>
    </source>
</evidence>
<comment type="subcellular location">
    <subcellularLocation>
        <location evidence="1">Membrane</location>
    </subcellularLocation>
</comment>
<keyword evidence="7" id="KW-1185">Reference proteome</keyword>
<evidence type="ECO:0000256" key="5">
    <source>
        <dbReference type="SAM" id="Phobius"/>
    </source>
</evidence>
<evidence type="ECO:0000256" key="4">
    <source>
        <dbReference type="ARBA" id="ARBA00023136"/>
    </source>
</evidence>
<feature type="transmembrane region" description="Helical" evidence="5">
    <location>
        <begin position="113"/>
        <end position="130"/>
    </location>
</feature>
<name>A0ABW0QJT4_9GAMM</name>
<keyword evidence="4 5" id="KW-0472">Membrane</keyword>
<proteinExistence type="predicted"/>
<dbReference type="RefSeq" id="WP_377316776.1">
    <property type="nucleotide sequence ID" value="NZ_JBHSNF010000001.1"/>
</dbReference>
<dbReference type="PANTHER" id="PTHR35371:SF1">
    <property type="entry name" value="BLR7753 PROTEIN"/>
    <property type="match status" value="1"/>
</dbReference>
<feature type="transmembrane region" description="Helical" evidence="5">
    <location>
        <begin position="89"/>
        <end position="107"/>
    </location>
</feature>
<accession>A0ABW0QJT4</accession>
<gene>
    <name evidence="6" type="ORF">ACFPPA_02005</name>
</gene>
<dbReference type="Proteomes" id="UP001596114">
    <property type="component" value="Unassembled WGS sequence"/>
</dbReference>
<evidence type="ECO:0000256" key="2">
    <source>
        <dbReference type="ARBA" id="ARBA00022692"/>
    </source>
</evidence>
<evidence type="ECO:0000256" key="3">
    <source>
        <dbReference type="ARBA" id="ARBA00022989"/>
    </source>
</evidence>
<evidence type="ECO:0000313" key="7">
    <source>
        <dbReference type="Proteomes" id="UP001596114"/>
    </source>
</evidence>
<dbReference type="Pfam" id="PF01124">
    <property type="entry name" value="MAPEG"/>
    <property type="match status" value="1"/>
</dbReference>
<dbReference type="InterPro" id="IPR023352">
    <property type="entry name" value="MAPEG-like_dom_sf"/>
</dbReference>
<keyword evidence="3 5" id="KW-1133">Transmembrane helix</keyword>
<reference evidence="7" key="1">
    <citation type="journal article" date="2019" name="Int. J. Syst. Evol. Microbiol.">
        <title>The Global Catalogue of Microorganisms (GCM) 10K type strain sequencing project: providing services to taxonomists for standard genome sequencing and annotation.</title>
        <authorList>
            <consortium name="The Broad Institute Genomics Platform"/>
            <consortium name="The Broad Institute Genome Sequencing Center for Infectious Disease"/>
            <person name="Wu L."/>
            <person name="Ma J."/>
        </authorList>
    </citation>
    <scope>NUCLEOTIDE SEQUENCE [LARGE SCALE GENOMIC DNA]</scope>
    <source>
        <strain evidence="7">CGMCC 1.16619</strain>
    </source>
</reference>
<sequence length="132" mass="14084">MIPFEIRVLGFGVLLGFAHIVLASHSASLQRGYRWTAGARDEPVAPLAGTAARLARALANFCETFPFFAALALAVVLADRVGLVSRWGAGLYITGRILYLPLYAFGVPLVRSLAWNVSAAGILLLAFALLRG</sequence>
<organism evidence="6 7">
    <name type="scientific">Rhodanobacter ginsengisoli</name>
    <dbReference type="NCBI Taxonomy" id="418646"/>
    <lineage>
        <taxon>Bacteria</taxon>
        <taxon>Pseudomonadati</taxon>
        <taxon>Pseudomonadota</taxon>
        <taxon>Gammaproteobacteria</taxon>
        <taxon>Lysobacterales</taxon>
        <taxon>Rhodanobacteraceae</taxon>
        <taxon>Rhodanobacter</taxon>
    </lineage>
</organism>